<feature type="compositionally biased region" description="Low complexity" evidence="2">
    <location>
        <begin position="1"/>
        <end position="13"/>
    </location>
</feature>
<evidence type="ECO:0000256" key="2">
    <source>
        <dbReference type="SAM" id="MobiDB-lite"/>
    </source>
</evidence>
<dbReference type="GO" id="GO:0019887">
    <property type="term" value="F:protein kinase regulator activity"/>
    <property type="evidence" value="ECO:0007669"/>
    <property type="project" value="TreeGrafter"/>
</dbReference>
<feature type="compositionally biased region" description="Low complexity" evidence="2">
    <location>
        <begin position="21"/>
        <end position="36"/>
    </location>
</feature>
<protein>
    <recommendedName>
        <fullName evidence="5">TOG domain-containing protein</fullName>
    </recommendedName>
</protein>
<sequence length="1072" mass="107891">MDAAAPPATAADAPMHDRPPSDGSPASPAADAAAHAAADPVPLTLSDIRTSYDNFEVAGFGQDEVRAMMLDPACTKPLTFREFVNGLSKSTAISNSDNRTDAPAAEDDSSLDDIPSSTDAFTAAGPGPSIAASDWLPQAVSAADSHSDKRTHRSLLERLRQHSRGESGSAFVEALLEAAAVAAASPRRRTPLGHAQLLSMVSATVEERCALGTAECEAAVAAVGPRLPALAALLHGAHSSGEGSAAWRVGVSSVRRLLRAHGSLLASAQAWLLAEKGSATPPASEAADAACALAGAVLPLLLARGRASAEQQLDWAAWSKLLGGLLATASPAVAIDGFAPLLGALPAEELLKRVLPAVTKALKRAAEGALASLAFPPCGAAAAAGAAEAQGAAEAVASYLLPLAAREASEPARTAMMAAVGSWVGVAGVGSADAAVKAVGAGLVDKSAEVRRAHLAAVLGGLQSAVEGGGAEGGGASGALLSLLKPSAAGEPLLAMGCALSEPLAAACTADKLWQAALKAKEAFAWASASSAGEKGTAEGGALDALAAEGLLRGAADAVAELVASDKGAASASRDTRLAALASLGALAASPAEVRAAVTAALLPRLEAPMREAADELAAATPSEDVEAAIRATFARRAAEAGKPAAAEKKPKLLPLLVRLPALPALRAADGGGWLEALFESLLACAAAPLHAVRAPVARALLRVLAPGDAAGESGAGGSEPLALAPLLEALLGACDGMPLPPAGYSLLLPLLECALADRAAAAASLSLLTLHAAPSLPLDQPARRTSVRLLLSLLSSDRWRADAAVALEAELLPELAALSGRERAQAARALAAAAADEPPRLHTLLQRLFEMHKEASPPPKAAAGSEEEDDGWRARHGVALCLAAVAPAASVMQLPVAFAFLKRALADEVEEVAAAMTAAGCALINEQGAPDRMVPLLAPMFETMLSEAATTEADDRVRTGVVVCFGALARHIPPDDPKVGLVLSRLVDSLATPSEVVQRTAAKSLSALLSRAEVKPRGAEVLQELLATLLATPSYAMRRGAAFGLAGVVKGLGIASLKKEGVMAALQAAIE</sequence>
<name>A0A0D3IK22_EMIH1</name>
<dbReference type="HOGENOM" id="CLU_287533_0_0_1"/>
<dbReference type="PaxDb" id="2903-EOD11607"/>
<dbReference type="GO" id="GO:0034198">
    <property type="term" value="P:cellular response to amino acid starvation"/>
    <property type="evidence" value="ECO:0007669"/>
    <property type="project" value="TreeGrafter"/>
</dbReference>
<dbReference type="InterPro" id="IPR016024">
    <property type="entry name" value="ARM-type_fold"/>
</dbReference>
<evidence type="ECO:0000313" key="3">
    <source>
        <dbReference type="EnsemblProtists" id="EOD11607"/>
    </source>
</evidence>
<dbReference type="GO" id="GO:0006417">
    <property type="term" value="P:regulation of translation"/>
    <property type="evidence" value="ECO:0007669"/>
    <property type="project" value="TreeGrafter"/>
</dbReference>
<dbReference type="PANTHER" id="PTHR23346">
    <property type="entry name" value="TRANSLATIONAL ACTIVATOR GCN1-RELATED"/>
    <property type="match status" value="1"/>
</dbReference>
<dbReference type="eggNOG" id="KOG1242">
    <property type="taxonomic scope" value="Eukaryota"/>
</dbReference>
<dbReference type="RefSeq" id="XP_005764036.1">
    <property type="nucleotide sequence ID" value="XM_005763979.1"/>
</dbReference>
<evidence type="ECO:0000256" key="1">
    <source>
        <dbReference type="ARBA" id="ARBA00022737"/>
    </source>
</evidence>
<dbReference type="KEGG" id="ehx:EMIHUDRAFT_452396"/>
<dbReference type="EnsemblProtists" id="EOD11607">
    <property type="protein sequence ID" value="EOD11607"/>
    <property type="gene ID" value="EMIHUDRAFT_452396"/>
</dbReference>
<dbReference type="InterPro" id="IPR011989">
    <property type="entry name" value="ARM-like"/>
</dbReference>
<keyword evidence="4" id="KW-1185">Reference proteome</keyword>
<proteinExistence type="predicted"/>
<dbReference type="AlphaFoldDB" id="A0A0D3IK22"/>
<accession>A0A0D3IK22</accession>
<evidence type="ECO:0000313" key="4">
    <source>
        <dbReference type="Proteomes" id="UP000013827"/>
    </source>
</evidence>
<dbReference type="STRING" id="2903.R1BPK9"/>
<organism evidence="3 4">
    <name type="scientific">Emiliania huxleyi (strain CCMP1516)</name>
    <dbReference type="NCBI Taxonomy" id="280463"/>
    <lineage>
        <taxon>Eukaryota</taxon>
        <taxon>Haptista</taxon>
        <taxon>Haptophyta</taxon>
        <taxon>Prymnesiophyceae</taxon>
        <taxon>Isochrysidales</taxon>
        <taxon>Noelaerhabdaceae</taxon>
        <taxon>Emiliania</taxon>
    </lineage>
</organism>
<evidence type="ECO:0008006" key="5">
    <source>
        <dbReference type="Google" id="ProtNLM"/>
    </source>
</evidence>
<dbReference type="PANTHER" id="PTHR23346:SF7">
    <property type="entry name" value="STALLED RIBOSOME SENSOR GCN1"/>
    <property type="match status" value="1"/>
</dbReference>
<feature type="region of interest" description="Disordered" evidence="2">
    <location>
        <begin position="1"/>
        <end position="36"/>
    </location>
</feature>
<reference evidence="3" key="2">
    <citation type="submission" date="2024-10" db="UniProtKB">
        <authorList>
            <consortium name="EnsemblProtists"/>
        </authorList>
    </citation>
    <scope>IDENTIFICATION</scope>
</reference>
<dbReference type="Gene3D" id="1.25.10.10">
    <property type="entry name" value="Leucine-rich Repeat Variant"/>
    <property type="match status" value="2"/>
</dbReference>
<dbReference type="GO" id="GO:0005829">
    <property type="term" value="C:cytosol"/>
    <property type="evidence" value="ECO:0007669"/>
    <property type="project" value="TreeGrafter"/>
</dbReference>
<dbReference type="Proteomes" id="UP000013827">
    <property type="component" value="Unassembled WGS sequence"/>
</dbReference>
<dbReference type="GeneID" id="17257716"/>
<dbReference type="SUPFAM" id="SSF48371">
    <property type="entry name" value="ARM repeat"/>
    <property type="match status" value="1"/>
</dbReference>
<keyword evidence="1" id="KW-0677">Repeat</keyword>
<reference evidence="4" key="1">
    <citation type="journal article" date="2013" name="Nature">
        <title>Pan genome of the phytoplankton Emiliania underpins its global distribution.</title>
        <authorList>
            <person name="Read B.A."/>
            <person name="Kegel J."/>
            <person name="Klute M.J."/>
            <person name="Kuo A."/>
            <person name="Lefebvre S.C."/>
            <person name="Maumus F."/>
            <person name="Mayer C."/>
            <person name="Miller J."/>
            <person name="Monier A."/>
            <person name="Salamov A."/>
            <person name="Young J."/>
            <person name="Aguilar M."/>
            <person name="Claverie J.M."/>
            <person name="Frickenhaus S."/>
            <person name="Gonzalez K."/>
            <person name="Herman E.K."/>
            <person name="Lin Y.C."/>
            <person name="Napier J."/>
            <person name="Ogata H."/>
            <person name="Sarno A.F."/>
            <person name="Shmutz J."/>
            <person name="Schroeder D."/>
            <person name="de Vargas C."/>
            <person name="Verret F."/>
            <person name="von Dassow P."/>
            <person name="Valentin K."/>
            <person name="Van de Peer Y."/>
            <person name="Wheeler G."/>
            <person name="Dacks J.B."/>
            <person name="Delwiche C.F."/>
            <person name="Dyhrman S.T."/>
            <person name="Glockner G."/>
            <person name="John U."/>
            <person name="Richards T."/>
            <person name="Worden A.Z."/>
            <person name="Zhang X."/>
            <person name="Grigoriev I.V."/>
            <person name="Allen A.E."/>
            <person name="Bidle K."/>
            <person name="Borodovsky M."/>
            <person name="Bowler C."/>
            <person name="Brownlee C."/>
            <person name="Cock J.M."/>
            <person name="Elias M."/>
            <person name="Gladyshev V.N."/>
            <person name="Groth M."/>
            <person name="Guda C."/>
            <person name="Hadaegh A."/>
            <person name="Iglesias-Rodriguez M.D."/>
            <person name="Jenkins J."/>
            <person name="Jones B.M."/>
            <person name="Lawson T."/>
            <person name="Leese F."/>
            <person name="Lindquist E."/>
            <person name="Lobanov A."/>
            <person name="Lomsadze A."/>
            <person name="Malik S.B."/>
            <person name="Marsh M.E."/>
            <person name="Mackinder L."/>
            <person name="Mock T."/>
            <person name="Mueller-Roeber B."/>
            <person name="Pagarete A."/>
            <person name="Parker M."/>
            <person name="Probert I."/>
            <person name="Quesneville H."/>
            <person name="Raines C."/>
            <person name="Rensing S.A."/>
            <person name="Riano-Pachon D.M."/>
            <person name="Richier S."/>
            <person name="Rokitta S."/>
            <person name="Shiraiwa Y."/>
            <person name="Soanes D.M."/>
            <person name="van der Giezen M."/>
            <person name="Wahlund T.M."/>
            <person name="Williams B."/>
            <person name="Wilson W."/>
            <person name="Wolfe G."/>
            <person name="Wurch L.L."/>
        </authorList>
    </citation>
    <scope>NUCLEOTIDE SEQUENCE</scope>
</reference>
<feature type="region of interest" description="Disordered" evidence="2">
    <location>
        <begin position="91"/>
        <end position="123"/>
    </location>
</feature>